<comment type="caution">
    <text evidence="2">The sequence shown here is derived from an EMBL/GenBank/DDBJ whole genome shotgun (WGS) entry which is preliminary data.</text>
</comment>
<name>A0ABR1TJ64_9PEZI</name>
<organism evidence="2 3">
    <name type="scientific">Apiospora saccharicola</name>
    <dbReference type="NCBI Taxonomy" id="335842"/>
    <lineage>
        <taxon>Eukaryota</taxon>
        <taxon>Fungi</taxon>
        <taxon>Dikarya</taxon>
        <taxon>Ascomycota</taxon>
        <taxon>Pezizomycotina</taxon>
        <taxon>Sordariomycetes</taxon>
        <taxon>Xylariomycetidae</taxon>
        <taxon>Amphisphaeriales</taxon>
        <taxon>Apiosporaceae</taxon>
        <taxon>Apiospora</taxon>
    </lineage>
</organism>
<proteinExistence type="predicted"/>
<accession>A0ABR1TJ64</accession>
<sequence length="417" mass="47476">MPNTPPQAEQVDLHHKIQMSDETLVGHLMSENATLKHQNQQLAKENGVLQQSEAESETRLLEVLKAQLEVRTKELEQAELASSAEIDTGQPRGDDEGQDLLEARLDANRKIQEAISKVCSDVQRLLDSNQKLKAQKAVLENKISRMQQEKPKVTFEIDDLTIMSKWAQLDDDIVQISSKYLRAEFQMESFYLDQQTLYYSTFASRSQRDYVENRNLAPFFFRAVIWRLVAEVVLLDSFTAFSNEARVVVDAVRNKLASTDVHHSEMQNYLSWRAETAILLGSSSSRVDKRMWRYAWKRADEMASRLPQKHLTTSDRASFRTQLANICHGALDIASIFARSRAIFRIMVSPPLHRVGGQGPPLTVRFSEGDMEMVNQRREDEMEMVELTVRPGLVKVGDAEGKNYDQVITLVKAGVCC</sequence>
<gene>
    <name evidence="2" type="ORF">PG996_014743</name>
</gene>
<keyword evidence="3" id="KW-1185">Reference proteome</keyword>
<feature type="coiled-coil region" evidence="1">
    <location>
        <begin position="35"/>
        <end position="81"/>
    </location>
</feature>
<evidence type="ECO:0000313" key="3">
    <source>
        <dbReference type="Proteomes" id="UP001446871"/>
    </source>
</evidence>
<evidence type="ECO:0000256" key="1">
    <source>
        <dbReference type="SAM" id="Coils"/>
    </source>
</evidence>
<protein>
    <submittedName>
        <fullName evidence="2">Uncharacterized protein</fullName>
    </submittedName>
</protein>
<dbReference type="EMBL" id="JAQQWM010000009">
    <property type="protein sequence ID" value="KAK8046679.1"/>
    <property type="molecule type" value="Genomic_DNA"/>
</dbReference>
<reference evidence="2 3" key="1">
    <citation type="submission" date="2023-01" db="EMBL/GenBank/DDBJ databases">
        <title>Analysis of 21 Apiospora genomes using comparative genomics revels a genus with tremendous synthesis potential of carbohydrate active enzymes and secondary metabolites.</title>
        <authorList>
            <person name="Sorensen T."/>
        </authorList>
    </citation>
    <scope>NUCLEOTIDE SEQUENCE [LARGE SCALE GENOMIC DNA]</scope>
    <source>
        <strain evidence="2 3">CBS 83171</strain>
    </source>
</reference>
<evidence type="ECO:0000313" key="2">
    <source>
        <dbReference type="EMBL" id="KAK8046679.1"/>
    </source>
</evidence>
<feature type="coiled-coil region" evidence="1">
    <location>
        <begin position="122"/>
        <end position="149"/>
    </location>
</feature>
<dbReference type="Proteomes" id="UP001446871">
    <property type="component" value="Unassembled WGS sequence"/>
</dbReference>
<keyword evidence="1" id="KW-0175">Coiled coil</keyword>